<comment type="similarity">
    <text evidence="1 7">Belongs to the peptidase S14 family.</text>
</comment>
<dbReference type="Gene3D" id="3.90.226.10">
    <property type="entry name" value="2-enoyl-CoA Hydratase, Chain A, domain 1"/>
    <property type="match status" value="1"/>
</dbReference>
<dbReference type="CDD" id="cd07017">
    <property type="entry name" value="S14_ClpP_2"/>
    <property type="match status" value="1"/>
</dbReference>
<accession>A0A9P1CKI9</accession>
<keyword evidence="12" id="KW-1185">Reference proteome</keyword>
<dbReference type="EMBL" id="CAMXCT010001701">
    <property type="protein sequence ID" value="CAI3992348.1"/>
    <property type="molecule type" value="Genomic_DNA"/>
</dbReference>
<feature type="chain" id="PRO_5043270541" description="ATP-dependent Clp protease proteolytic subunit" evidence="9">
    <location>
        <begin position="22"/>
        <end position="677"/>
    </location>
</feature>
<evidence type="ECO:0000256" key="9">
    <source>
        <dbReference type="SAM" id="SignalP"/>
    </source>
</evidence>
<reference evidence="11 12" key="2">
    <citation type="submission" date="2024-05" db="EMBL/GenBank/DDBJ databases">
        <authorList>
            <person name="Chen Y."/>
            <person name="Shah S."/>
            <person name="Dougan E. K."/>
            <person name="Thang M."/>
            <person name="Chan C."/>
        </authorList>
    </citation>
    <scope>NUCLEOTIDE SEQUENCE [LARGE SCALE GENOMIC DNA]</scope>
</reference>
<feature type="compositionally biased region" description="Acidic residues" evidence="8">
    <location>
        <begin position="666"/>
        <end position="677"/>
    </location>
</feature>
<dbReference type="GO" id="GO:0004176">
    <property type="term" value="F:ATP-dependent peptidase activity"/>
    <property type="evidence" value="ECO:0007669"/>
    <property type="project" value="InterPro"/>
</dbReference>
<dbReference type="PROSITE" id="PS00381">
    <property type="entry name" value="CLP_PROTEASE_SER"/>
    <property type="match status" value="1"/>
</dbReference>
<dbReference type="GO" id="GO:0009368">
    <property type="term" value="C:endopeptidase Clp complex"/>
    <property type="evidence" value="ECO:0007669"/>
    <property type="project" value="TreeGrafter"/>
</dbReference>
<dbReference type="FunFam" id="3.90.226.10:FF:000001">
    <property type="entry name" value="ATP-dependent Clp protease proteolytic subunit"/>
    <property type="match status" value="1"/>
</dbReference>
<dbReference type="Proteomes" id="UP001152797">
    <property type="component" value="Unassembled WGS sequence"/>
</dbReference>
<dbReference type="InterPro" id="IPR023562">
    <property type="entry name" value="ClpP/TepA"/>
</dbReference>
<dbReference type="AlphaFoldDB" id="A0A9P1CKI9"/>
<evidence type="ECO:0000256" key="2">
    <source>
        <dbReference type="ARBA" id="ARBA00022670"/>
    </source>
</evidence>
<dbReference type="GO" id="GO:0051117">
    <property type="term" value="F:ATPase binding"/>
    <property type="evidence" value="ECO:0007669"/>
    <property type="project" value="TreeGrafter"/>
</dbReference>
<evidence type="ECO:0000256" key="7">
    <source>
        <dbReference type="RuleBase" id="RU003567"/>
    </source>
</evidence>
<dbReference type="PRINTS" id="PR00127">
    <property type="entry name" value="CLPPROTEASEP"/>
</dbReference>
<evidence type="ECO:0000256" key="6">
    <source>
        <dbReference type="PROSITE-ProRule" id="PRU10085"/>
    </source>
</evidence>
<evidence type="ECO:0000256" key="8">
    <source>
        <dbReference type="SAM" id="MobiDB-lite"/>
    </source>
</evidence>
<dbReference type="Gene3D" id="3.40.50.150">
    <property type="entry name" value="Vaccinia Virus protein VP39"/>
    <property type="match status" value="1"/>
</dbReference>
<dbReference type="NCBIfam" id="NF009205">
    <property type="entry name" value="PRK12553.1"/>
    <property type="match status" value="1"/>
</dbReference>
<dbReference type="Pfam" id="PF13578">
    <property type="entry name" value="Methyltransf_24"/>
    <property type="match status" value="1"/>
</dbReference>
<keyword evidence="3" id="KW-0378">Hydrolase</keyword>
<reference evidence="10" key="1">
    <citation type="submission" date="2022-10" db="EMBL/GenBank/DDBJ databases">
        <authorList>
            <person name="Chen Y."/>
            <person name="Dougan E. K."/>
            <person name="Chan C."/>
            <person name="Rhodes N."/>
            <person name="Thang M."/>
        </authorList>
    </citation>
    <scope>NUCLEOTIDE SEQUENCE</scope>
</reference>
<evidence type="ECO:0000256" key="5">
    <source>
        <dbReference type="ARBA" id="ARBA00034021"/>
    </source>
</evidence>
<dbReference type="InterPro" id="IPR001907">
    <property type="entry name" value="ClpP"/>
</dbReference>
<dbReference type="PANTHER" id="PTHR10381:SF46">
    <property type="entry name" value="ATP-DEPENDENT CLP PROTEASE PROTEOLYTIC SUBUNIT-RELATED PROTEIN 2, CHLOROPLASTIC"/>
    <property type="match status" value="1"/>
</dbReference>
<evidence type="ECO:0000256" key="4">
    <source>
        <dbReference type="ARBA" id="ARBA00022825"/>
    </source>
</evidence>
<sequence>MPWNSFAIGIWSICLLPLVSAEARSFGSFGSVCSFVFRGSRTDLASKQALDACVSELLEGFGLEREQRERDDERQTVTCIGIMRGLGSQVGYGNNTRRVCWATPNMNLTSWSCEALNDVAWELMIAALRHLALCSGLYGEIPEDSLEAMADELLEVSGQALARESEIHQSTPIGFLIGEKLGQLREDLMHPLQPKQHSRQVVSRLLAFSRKAFEHVNWIVWRDTHFVWLKDSLSEGRVVQSSWGPADRWSELGAHDAFSSHGLLGGSARAPVYAFSNEGSQRQEILSNLLKKAHDLEGRTLIVVEIGVFKGSLSKHVLEKLPFVQLLGVDPYIGKDGTFPGDFSETLDPDMALAQAQKLYEGFPDRAQLLPTTSEEAARSIPDGSLDAIFVDGCHLYECVESDLKIWLPKLGPGGLVAGHDFSPQWPGVVRAVHEHRIDGKQVAYRIPGAPNAEWVDIYNRLYRERIIFIGKEIDDKLANEVIGVLLYLDSEDSNKPIYLYINSAGGSVISGLSIYDTMQHIKSPVITINVGLAASMASFLLAAGEKGKRIALPHSRTMIHQAMGGAQGQAEDIKVEAQQILQIHENIVRMYSRVTGQNEDTIRKDLMRDNFMSAEEAKEYGLIDQVIQLADASDLKAVADKVTSEAPKESAAPPSPPPEVPDQTPDGDEDDVQPVM</sequence>
<dbReference type="InterPro" id="IPR029063">
    <property type="entry name" value="SAM-dependent_MTases_sf"/>
</dbReference>
<comment type="caution">
    <text evidence="10">The sequence shown here is derived from an EMBL/GenBank/DDBJ whole genome shotgun (WGS) entry which is preliminary data.</text>
</comment>
<evidence type="ECO:0000313" key="12">
    <source>
        <dbReference type="Proteomes" id="UP001152797"/>
    </source>
</evidence>
<dbReference type="HAMAP" id="MF_00444">
    <property type="entry name" value="ClpP"/>
    <property type="match status" value="1"/>
</dbReference>
<protein>
    <recommendedName>
        <fullName evidence="7">ATP-dependent Clp protease proteolytic subunit</fullName>
    </recommendedName>
</protein>
<keyword evidence="9" id="KW-0732">Signal</keyword>
<dbReference type="EMBL" id="CAMXCT030001701">
    <property type="protein sequence ID" value="CAL4779660.1"/>
    <property type="molecule type" value="Genomic_DNA"/>
</dbReference>
<dbReference type="GO" id="GO:0006515">
    <property type="term" value="P:protein quality control for misfolded or incompletely synthesized proteins"/>
    <property type="evidence" value="ECO:0007669"/>
    <property type="project" value="TreeGrafter"/>
</dbReference>
<dbReference type="InterPro" id="IPR029045">
    <property type="entry name" value="ClpP/crotonase-like_dom_sf"/>
</dbReference>
<feature type="signal peptide" evidence="9">
    <location>
        <begin position="1"/>
        <end position="21"/>
    </location>
</feature>
<evidence type="ECO:0000313" key="10">
    <source>
        <dbReference type="EMBL" id="CAI3992348.1"/>
    </source>
</evidence>
<dbReference type="InterPro" id="IPR018215">
    <property type="entry name" value="ClpP_Ser_AS"/>
</dbReference>
<dbReference type="EMBL" id="CAMXCT020001701">
    <property type="protein sequence ID" value="CAL1145723.1"/>
    <property type="molecule type" value="Genomic_DNA"/>
</dbReference>
<comment type="catalytic activity">
    <reaction evidence="5 6">
        <text>Hydrolysis of proteins to small peptides in the presence of ATP and magnesium. alpha-casein is the usual test substrate. In the absence of ATP, only oligopeptides shorter than five residues are hydrolyzed (such as succinyl-Leu-Tyr-|-NHMec, and Leu-Tyr-Leu-|-Tyr-Trp, in which cleavage of the -Tyr-|-Leu- and -Tyr-|-Trp bonds also occurs).</text>
        <dbReference type="EC" id="3.4.21.92"/>
    </reaction>
</comment>
<name>A0A9P1CKI9_9DINO</name>
<feature type="active site" evidence="6">
    <location>
        <position position="536"/>
    </location>
</feature>
<evidence type="ECO:0000313" key="11">
    <source>
        <dbReference type="EMBL" id="CAL4779660.1"/>
    </source>
</evidence>
<feature type="region of interest" description="Disordered" evidence="8">
    <location>
        <begin position="641"/>
        <end position="677"/>
    </location>
</feature>
<proteinExistence type="inferred from homology"/>
<dbReference type="GO" id="GO:0004252">
    <property type="term" value="F:serine-type endopeptidase activity"/>
    <property type="evidence" value="ECO:0007669"/>
    <property type="project" value="UniProtKB-EC"/>
</dbReference>
<evidence type="ECO:0000256" key="3">
    <source>
        <dbReference type="ARBA" id="ARBA00022801"/>
    </source>
</evidence>
<organism evidence="10">
    <name type="scientific">Cladocopium goreaui</name>
    <dbReference type="NCBI Taxonomy" id="2562237"/>
    <lineage>
        <taxon>Eukaryota</taxon>
        <taxon>Sar</taxon>
        <taxon>Alveolata</taxon>
        <taxon>Dinophyceae</taxon>
        <taxon>Suessiales</taxon>
        <taxon>Symbiodiniaceae</taxon>
        <taxon>Cladocopium</taxon>
    </lineage>
</organism>
<evidence type="ECO:0000256" key="1">
    <source>
        <dbReference type="ARBA" id="ARBA00007039"/>
    </source>
</evidence>
<keyword evidence="4" id="KW-0720">Serine protease</keyword>
<dbReference type="Pfam" id="PF00574">
    <property type="entry name" value="CLP_protease"/>
    <property type="match status" value="1"/>
</dbReference>
<dbReference type="SUPFAM" id="SSF53335">
    <property type="entry name" value="S-adenosyl-L-methionine-dependent methyltransferases"/>
    <property type="match status" value="1"/>
</dbReference>
<dbReference type="NCBIfam" id="NF001368">
    <property type="entry name" value="PRK00277.1"/>
    <property type="match status" value="1"/>
</dbReference>
<dbReference type="OrthoDB" id="2017408at2759"/>
<dbReference type="SUPFAM" id="SSF52096">
    <property type="entry name" value="ClpP/crotonase"/>
    <property type="match status" value="1"/>
</dbReference>
<dbReference type="PANTHER" id="PTHR10381">
    <property type="entry name" value="ATP-DEPENDENT CLP PROTEASE PROTEOLYTIC SUBUNIT"/>
    <property type="match status" value="1"/>
</dbReference>
<keyword evidence="2 11" id="KW-0645">Protease</keyword>
<gene>
    <name evidence="10" type="ORF">C1SCF055_LOCUS19185</name>
</gene>